<evidence type="ECO:0000313" key="1">
    <source>
        <dbReference type="EMBL" id="ACL16672.1"/>
    </source>
</evidence>
<dbReference type="EMBL" id="CP001338">
    <property type="protein sequence ID" value="ACL16672.1"/>
    <property type="molecule type" value="Genomic_DNA"/>
</dbReference>
<protein>
    <submittedName>
        <fullName evidence="1">Uncharacterized protein</fullName>
    </submittedName>
</protein>
<proteinExistence type="predicted"/>
<keyword evidence="2" id="KW-1185">Reference proteome</keyword>
<gene>
    <name evidence="1" type="ordered locus">Mpal_1339</name>
</gene>
<evidence type="ECO:0000313" key="2">
    <source>
        <dbReference type="Proteomes" id="UP000002457"/>
    </source>
</evidence>
<organism evidence="1 2">
    <name type="scientific">Methanosphaerula palustris (strain ATCC BAA-1556 / DSM 19958 / E1-9c)</name>
    <dbReference type="NCBI Taxonomy" id="521011"/>
    <lineage>
        <taxon>Archaea</taxon>
        <taxon>Methanobacteriati</taxon>
        <taxon>Methanobacteriota</taxon>
        <taxon>Stenosarchaea group</taxon>
        <taxon>Methanomicrobia</taxon>
        <taxon>Methanomicrobiales</taxon>
        <taxon>Methanoregulaceae</taxon>
        <taxon>Methanosphaerula</taxon>
    </lineage>
</organism>
<sequence>MQMEQIFDDGYSLFWYEPTDLCSTTRVFYSQLASAGPIEVPLLFLCTSFDDFDLMIRNGGPLVAASTDEVGALWTELNDHAFQESRGTADAGFDVQGSILDYLADDHYWKLMLAMLGLYCDEPGWQETLGPEPAEVRSRIEGKTALVIPGDEDLVALAINLFNRGAYEMVTVEDEEEGK</sequence>
<accession>B8GHR7</accession>
<reference evidence="1 2" key="1">
    <citation type="journal article" date="2015" name="Genome Announc.">
        <title>Complete Genome Sequence of Methanosphaerula palustris E1-9CT, a Hydrogenotrophic Methanogen Isolated from a Minerotrophic Fen Peatland.</title>
        <authorList>
            <person name="Cadillo-Quiroz H."/>
            <person name="Browne P."/>
            <person name="Kyrpides N."/>
            <person name="Woyke T."/>
            <person name="Goodwin L."/>
            <person name="Detter C."/>
            <person name="Yavitt J.B."/>
            <person name="Zinder S.H."/>
        </authorList>
    </citation>
    <scope>NUCLEOTIDE SEQUENCE [LARGE SCALE GENOMIC DNA]</scope>
    <source>
        <strain evidence="2">ATCC BAA-1556 / DSM 19958 / E1-9c</strain>
    </source>
</reference>
<dbReference type="HOGENOM" id="CLU_1275338_0_0_2"/>
<dbReference type="AlphaFoldDB" id="B8GHR7"/>
<dbReference type="KEGG" id="mpl:Mpal_1339"/>
<dbReference type="Proteomes" id="UP000002457">
    <property type="component" value="Chromosome"/>
</dbReference>
<name>B8GHR7_METPE</name>